<sequence length="125" mass="13309">MSSRSQQQKDEPQLHGGVLSGNGSPALWGSLVGLIVFAFVAVPISAAVRYATHPLSQQLFGGRLSEATTAGYVTFWWIVAIFLLALPFLVGWAVAKLSGRTLAIVAAIVGLFFIATMVLGQLFVF</sequence>
<gene>
    <name evidence="2" type="ORF">HF576_03340</name>
</gene>
<feature type="transmembrane region" description="Helical" evidence="1">
    <location>
        <begin position="101"/>
        <end position="124"/>
    </location>
</feature>
<evidence type="ECO:0000313" key="2">
    <source>
        <dbReference type="EMBL" id="NLP82871.1"/>
    </source>
</evidence>
<proteinExistence type="predicted"/>
<organism evidence="2 3">
    <name type="scientific">Microbacterium salsuginis</name>
    <dbReference type="NCBI Taxonomy" id="2722803"/>
    <lineage>
        <taxon>Bacteria</taxon>
        <taxon>Bacillati</taxon>
        <taxon>Actinomycetota</taxon>
        <taxon>Actinomycetes</taxon>
        <taxon>Micrococcales</taxon>
        <taxon>Microbacteriaceae</taxon>
        <taxon>Microbacterium</taxon>
    </lineage>
</organism>
<evidence type="ECO:0008006" key="4">
    <source>
        <dbReference type="Google" id="ProtNLM"/>
    </source>
</evidence>
<protein>
    <recommendedName>
        <fullName evidence="4">DUF4190 domain-containing protein</fullName>
    </recommendedName>
</protein>
<feature type="transmembrane region" description="Helical" evidence="1">
    <location>
        <begin position="26"/>
        <end position="51"/>
    </location>
</feature>
<reference evidence="2 3" key="1">
    <citation type="submission" date="2020-04" db="EMBL/GenBank/DDBJ databases">
        <title>CFH 90308 Microbacterium sp.</title>
        <authorList>
            <person name="Nie G."/>
            <person name="Ming H."/>
            <person name="Xia T."/>
        </authorList>
    </citation>
    <scope>NUCLEOTIDE SEQUENCE [LARGE SCALE GENOMIC DNA]</scope>
    <source>
        <strain evidence="2 3">CFH 90308</strain>
    </source>
</reference>
<name>A0ABX1K780_9MICO</name>
<keyword evidence="1" id="KW-0472">Membrane</keyword>
<accession>A0ABX1K780</accession>
<keyword evidence="1" id="KW-0812">Transmembrane</keyword>
<dbReference type="RefSeq" id="WP_168911340.1">
    <property type="nucleotide sequence ID" value="NZ_JABACI010000001.1"/>
</dbReference>
<keyword evidence="3" id="KW-1185">Reference proteome</keyword>
<evidence type="ECO:0000313" key="3">
    <source>
        <dbReference type="Proteomes" id="UP001429745"/>
    </source>
</evidence>
<comment type="caution">
    <text evidence="2">The sequence shown here is derived from an EMBL/GenBank/DDBJ whole genome shotgun (WGS) entry which is preliminary data.</text>
</comment>
<dbReference type="Proteomes" id="UP001429745">
    <property type="component" value="Unassembled WGS sequence"/>
</dbReference>
<keyword evidence="1" id="KW-1133">Transmembrane helix</keyword>
<feature type="transmembrane region" description="Helical" evidence="1">
    <location>
        <begin position="72"/>
        <end position="95"/>
    </location>
</feature>
<dbReference type="EMBL" id="JABACI010000001">
    <property type="protein sequence ID" value="NLP82871.1"/>
    <property type="molecule type" value="Genomic_DNA"/>
</dbReference>
<evidence type="ECO:0000256" key="1">
    <source>
        <dbReference type="SAM" id="Phobius"/>
    </source>
</evidence>